<name>A0A162VVH7_DIDRA</name>
<sequence>MASSPQGKQRLKEDKDSIKDENEQKRFDTTSRQSTIAQFIKSGQVAFGGVDPQPLKEKDEKNGEVQTWMLDRICERLADASELNGNDILALRPLLKLEYCKSGLNDCISTGFSCLLPQLLRLMQSNLTCAVNFSNHVLDAPDNEVPREMKEELLCSVAQILGAVSIEKRDSGTIKRQLATLEDAECGSVPEPQPQAKLTATAFGIFTKRLCSLGLFKPIESMLARLRSEMSHVHIVDLHTIYVPFLQELIGLMLVYGIPLKDVTYSSFFEAVLQQYLERFVGQVANGANDVERENWNQRAFAARAMLESFDHSYFRDILGDRYDRGLLPALLRLFEIAPSTTRSQPHNLCTTTSSTQSGEFKETVKTAKDKIDPALTASNVSLHI</sequence>
<feature type="compositionally biased region" description="Basic and acidic residues" evidence="1">
    <location>
        <begin position="10"/>
        <end position="29"/>
    </location>
</feature>
<organism evidence="2 3">
    <name type="scientific">Didymella rabiei</name>
    <name type="common">Chickpea ascochyta blight fungus</name>
    <name type="synonym">Mycosphaerella rabiei</name>
    <dbReference type="NCBI Taxonomy" id="5454"/>
    <lineage>
        <taxon>Eukaryota</taxon>
        <taxon>Fungi</taxon>
        <taxon>Dikarya</taxon>
        <taxon>Ascomycota</taxon>
        <taxon>Pezizomycotina</taxon>
        <taxon>Dothideomycetes</taxon>
        <taxon>Pleosporomycetidae</taxon>
        <taxon>Pleosporales</taxon>
        <taxon>Pleosporineae</taxon>
        <taxon>Didymellaceae</taxon>
        <taxon>Ascochyta</taxon>
    </lineage>
</organism>
<dbReference type="AlphaFoldDB" id="A0A162VVH7"/>
<dbReference type="EMBL" id="JYNV01000324">
    <property type="protein sequence ID" value="KZM18631.1"/>
    <property type="molecule type" value="Genomic_DNA"/>
</dbReference>
<keyword evidence="3" id="KW-1185">Reference proteome</keyword>
<accession>A0A162VVH7</accession>
<proteinExistence type="predicted"/>
<gene>
    <name evidence="2" type="ORF">ST47_g10244</name>
</gene>
<evidence type="ECO:0000313" key="2">
    <source>
        <dbReference type="EMBL" id="KZM18631.1"/>
    </source>
</evidence>
<protein>
    <submittedName>
        <fullName evidence="2">Uncharacterized protein</fullName>
    </submittedName>
</protein>
<reference evidence="2 3" key="1">
    <citation type="journal article" date="2016" name="Sci. Rep.">
        <title>Draft genome sequencing and secretome analysis of fungal phytopathogen Ascochyta rabiei provides insight into the necrotrophic effector repertoire.</title>
        <authorList>
            <person name="Verma S."/>
            <person name="Gazara R.K."/>
            <person name="Nizam S."/>
            <person name="Parween S."/>
            <person name="Chattopadhyay D."/>
            <person name="Verma P.K."/>
        </authorList>
    </citation>
    <scope>NUCLEOTIDE SEQUENCE [LARGE SCALE GENOMIC DNA]</scope>
    <source>
        <strain evidence="2 3">ArDII</strain>
    </source>
</reference>
<evidence type="ECO:0000313" key="3">
    <source>
        <dbReference type="Proteomes" id="UP000076837"/>
    </source>
</evidence>
<feature type="region of interest" description="Disordered" evidence="1">
    <location>
        <begin position="1"/>
        <end position="33"/>
    </location>
</feature>
<comment type="caution">
    <text evidence="2">The sequence shown here is derived from an EMBL/GenBank/DDBJ whole genome shotgun (WGS) entry which is preliminary data.</text>
</comment>
<evidence type="ECO:0000256" key="1">
    <source>
        <dbReference type="SAM" id="MobiDB-lite"/>
    </source>
</evidence>
<dbReference type="Proteomes" id="UP000076837">
    <property type="component" value="Unassembled WGS sequence"/>
</dbReference>
<dbReference type="OrthoDB" id="3762318at2759"/>